<feature type="compositionally biased region" description="Basic and acidic residues" evidence="1">
    <location>
        <begin position="10"/>
        <end position="19"/>
    </location>
</feature>
<proteinExistence type="predicted"/>
<dbReference type="EMBL" id="KV417487">
    <property type="protein sequence ID" value="KZP32087.1"/>
    <property type="molecule type" value="Genomic_DNA"/>
</dbReference>
<dbReference type="Proteomes" id="UP000076532">
    <property type="component" value="Unassembled WGS sequence"/>
</dbReference>
<name>A0A166UVV8_9AGAM</name>
<organism evidence="2 3">
    <name type="scientific">Athelia psychrophila</name>
    <dbReference type="NCBI Taxonomy" id="1759441"/>
    <lineage>
        <taxon>Eukaryota</taxon>
        <taxon>Fungi</taxon>
        <taxon>Dikarya</taxon>
        <taxon>Basidiomycota</taxon>
        <taxon>Agaricomycotina</taxon>
        <taxon>Agaricomycetes</taxon>
        <taxon>Agaricomycetidae</taxon>
        <taxon>Atheliales</taxon>
        <taxon>Atheliaceae</taxon>
        <taxon>Athelia</taxon>
    </lineage>
</organism>
<evidence type="ECO:0000313" key="2">
    <source>
        <dbReference type="EMBL" id="KZP32087.1"/>
    </source>
</evidence>
<feature type="compositionally biased region" description="Pro residues" evidence="1">
    <location>
        <begin position="60"/>
        <end position="71"/>
    </location>
</feature>
<feature type="compositionally biased region" description="Basic residues" evidence="1">
    <location>
        <begin position="20"/>
        <end position="32"/>
    </location>
</feature>
<feature type="region of interest" description="Disordered" evidence="1">
    <location>
        <begin position="1"/>
        <end position="73"/>
    </location>
</feature>
<dbReference type="Gene3D" id="3.30.460.10">
    <property type="entry name" value="Beta Polymerase, domain 2"/>
    <property type="match status" value="1"/>
</dbReference>
<evidence type="ECO:0000256" key="1">
    <source>
        <dbReference type="SAM" id="MobiDB-lite"/>
    </source>
</evidence>
<dbReference type="AlphaFoldDB" id="A0A166UVV8"/>
<gene>
    <name evidence="2" type="ORF">FIBSPDRAFT_944656</name>
</gene>
<reference evidence="2 3" key="1">
    <citation type="journal article" date="2016" name="Mol. Biol. Evol.">
        <title>Comparative Genomics of Early-Diverging Mushroom-Forming Fungi Provides Insights into the Origins of Lignocellulose Decay Capabilities.</title>
        <authorList>
            <person name="Nagy L.G."/>
            <person name="Riley R."/>
            <person name="Tritt A."/>
            <person name="Adam C."/>
            <person name="Daum C."/>
            <person name="Floudas D."/>
            <person name="Sun H."/>
            <person name="Yadav J.S."/>
            <person name="Pangilinan J."/>
            <person name="Larsson K.H."/>
            <person name="Matsuura K."/>
            <person name="Barry K."/>
            <person name="Labutti K."/>
            <person name="Kuo R."/>
            <person name="Ohm R.A."/>
            <person name="Bhattacharya S.S."/>
            <person name="Shirouzu T."/>
            <person name="Yoshinaga Y."/>
            <person name="Martin F.M."/>
            <person name="Grigoriev I.V."/>
            <person name="Hibbett D.S."/>
        </authorList>
    </citation>
    <scope>NUCLEOTIDE SEQUENCE [LARGE SCALE GENOMIC DNA]</scope>
    <source>
        <strain evidence="2 3">CBS 109695</strain>
    </source>
</reference>
<accession>A0A166UVV8</accession>
<sequence>MSLTHNYGHHHCDYKENTPKKHKTEQHKHKHEKEKDEPPPNNSSYGSYAPLWSPTSPRTTMPPPSHAPPCAPSRVWDAQTELRATGTDTKSPRPARLPVTEMQAGNLPYTLVRAIGKQEIAAAASLSPKQARAEHSVTAVAAFADKGAAAAAIAKNHAAQWAAQAALRSTEVKAAHLAAIEARKTTLARRTHCKVEPFGSTAYGVCSPSSDLDLDIIESAPGIPRCSMPLRTRREAARMINL</sequence>
<protein>
    <submittedName>
        <fullName evidence="2">Uncharacterized protein</fullName>
    </submittedName>
</protein>
<dbReference type="SUPFAM" id="SSF81301">
    <property type="entry name" value="Nucleotidyltransferase"/>
    <property type="match status" value="1"/>
</dbReference>
<evidence type="ECO:0000313" key="3">
    <source>
        <dbReference type="Proteomes" id="UP000076532"/>
    </source>
</evidence>
<keyword evidence="3" id="KW-1185">Reference proteome</keyword>
<dbReference type="InterPro" id="IPR043519">
    <property type="entry name" value="NT_sf"/>
</dbReference>